<dbReference type="Pfam" id="PF17978">
    <property type="entry name" value="zf-RING_14"/>
    <property type="match status" value="1"/>
</dbReference>
<dbReference type="InterPro" id="IPR041565">
    <property type="entry name" value="Parkin_Znf-RING"/>
</dbReference>
<dbReference type="SUPFAM" id="SSF54236">
    <property type="entry name" value="Ubiquitin-like"/>
    <property type="match status" value="1"/>
</dbReference>
<keyword evidence="14" id="KW-1185">Reference proteome</keyword>
<dbReference type="InterPro" id="IPR031127">
    <property type="entry name" value="E3_UB_ligase_RBR"/>
</dbReference>
<evidence type="ECO:0000256" key="8">
    <source>
        <dbReference type="ARBA" id="ARBA00022771"/>
    </source>
</evidence>
<dbReference type="Proteomes" id="UP000274131">
    <property type="component" value="Unassembled WGS sequence"/>
</dbReference>
<evidence type="ECO:0000313" key="15">
    <source>
        <dbReference type="WBParaSite" id="EVEC_0000162201-mRNA-1"/>
    </source>
</evidence>
<dbReference type="GO" id="GO:0061630">
    <property type="term" value="F:ubiquitin protein ligase activity"/>
    <property type="evidence" value="ECO:0007669"/>
    <property type="project" value="UniProtKB-EC"/>
</dbReference>
<dbReference type="InterPro" id="IPR029071">
    <property type="entry name" value="Ubiquitin-like_domsf"/>
</dbReference>
<reference evidence="15" key="1">
    <citation type="submission" date="2016-04" db="UniProtKB">
        <authorList>
            <consortium name="WormBaseParasite"/>
        </authorList>
    </citation>
    <scope>IDENTIFICATION</scope>
</reference>
<comment type="catalytic activity">
    <reaction evidence="1">
        <text>[E2 ubiquitin-conjugating enzyme]-S-ubiquitinyl-L-cysteine + [acceptor protein]-L-lysine = [E2 ubiquitin-conjugating enzyme]-L-cysteine + [acceptor protein]-N(6)-ubiquitinyl-L-lysine.</text>
        <dbReference type="EC" id="2.3.2.31"/>
    </reaction>
</comment>
<gene>
    <name evidence="13" type="ORF">EVEC_LOCUS1330</name>
</gene>
<evidence type="ECO:0000256" key="4">
    <source>
        <dbReference type="ARBA" id="ARBA00022553"/>
    </source>
</evidence>
<dbReference type="PANTHER" id="PTHR11685">
    <property type="entry name" value="RBR FAMILY RING FINGER AND IBR DOMAIN-CONTAINING"/>
    <property type="match status" value="1"/>
</dbReference>
<dbReference type="Pfam" id="PF22605">
    <property type="entry name" value="IBR_2"/>
    <property type="match status" value="1"/>
</dbReference>
<feature type="domain" description="RING-type" evidence="12">
    <location>
        <begin position="190"/>
        <end position="389"/>
    </location>
</feature>
<proteinExistence type="predicted"/>
<keyword evidence="4" id="KW-0597">Phosphoprotein</keyword>
<evidence type="ECO:0000256" key="1">
    <source>
        <dbReference type="ARBA" id="ARBA00001798"/>
    </source>
</evidence>
<dbReference type="WBParaSite" id="EVEC_0000162201-mRNA-1">
    <property type="protein sequence ID" value="EVEC_0000162201-mRNA-1"/>
    <property type="gene ID" value="EVEC_0000162201"/>
</dbReference>
<dbReference type="Gene3D" id="3.10.20.90">
    <property type="entry name" value="Phosphatidylinositol 3-kinase Catalytic Subunit, Chain A, domain 1"/>
    <property type="match status" value="1"/>
</dbReference>
<reference evidence="13 14" key="2">
    <citation type="submission" date="2018-10" db="EMBL/GenBank/DDBJ databases">
        <authorList>
            <consortium name="Pathogen Informatics"/>
        </authorList>
    </citation>
    <scope>NUCLEOTIDE SEQUENCE [LARGE SCALE GENOMIC DNA]</scope>
</reference>
<keyword evidence="9" id="KW-0833">Ubl conjugation pathway</keyword>
<evidence type="ECO:0000256" key="6">
    <source>
        <dbReference type="ARBA" id="ARBA00022723"/>
    </source>
</evidence>
<evidence type="ECO:0000259" key="12">
    <source>
        <dbReference type="PROSITE" id="PS51873"/>
    </source>
</evidence>
<dbReference type="Pfam" id="PF17976">
    <property type="entry name" value="zf-RING_12"/>
    <property type="match status" value="1"/>
</dbReference>
<keyword evidence="6" id="KW-0479">Metal-binding</keyword>
<dbReference type="EC" id="2.3.2.31" evidence="3"/>
<dbReference type="EMBL" id="UXUI01007198">
    <property type="protein sequence ID" value="VDD86187.1"/>
    <property type="molecule type" value="Genomic_DNA"/>
</dbReference>
<dbReference type="STRING" id="51028.A0A158Q9C3"/>
<dbReference type="InterPro" id="IPR044066">
    <property type="entry name" value="TRIAD_supradom"/>
</dbReference>
<dbReference type="InterPro" id="IPR000626">
    <property type="entry name" value="Ubiquitin-like_dom"/>
</dbReference>
<keyword evidence="7" id="KW-0677">Repeat</keyword>
<evidence type="ECO:0000256" key="9">
    <source>
        <dbReference type="ARBA" id="ARBA00022786"/>
    </source>
</evidence>
<evidence type="ECO:0000313" key="13">
    <source>
        <dbReference type="EMBL" id="VDD86187.1"/>
    </source>
</evidence>
<dbReference type="Gene3D" id="3.30.40.10">
    <property type="entry name" value="Zinc/RING finger domain, C3HC4 (zinc finger)"/>
    <property type="match status" value="1"/>
</dbReference>
<dbReference type="GO" id="GO:0008270">
    <property type="term" value="F:zinc ion binding"/>
    <property type="evidence" value="ECO:0007669"/>
    <property type="project" value="UniProtKB-KW"/>
</dbReference>
<keyword evidence="5" id="KW-0808">Transferase</keyword>
<evidence type="ECO:0000256" key="7">
    <source>
        <dbReference type="ARBA" id="ARBA00022737"/>
    </source>
</evidence>
<evidence type="ECO:0000256" key="10">
    <source>
        <dbReference type="ARBA" id="ARBA00022833"/>
    </source>
</evidence>
<dbReference type="PROSITE" id="PS51873">
    <property type="entry name" value="TRIAD"/>
    <property type="match status" value="1"/>
</dbReference>
<dbReference type="InterPro" id="IPR041170">
    <property type="entry name" value="Znf-RING_14"/>
</dbReference>
<keyword evidence="10" id="KW-0862">Zinc</keyword>
<evidence type="ECO:0000256" key="2">
    <source>
        <dbReference type="ARBA" id="ARBA00004906"/>
    </source>
</evidence>
<feature type="domain" description="Ubiquitin-like" evidence="11">
    <location>
        <begin position="3"/>
        <end position="87"/>
    </location>
</feature>
<dbReference type="InterPro" id="IPR003977">
    <property type="entry name" value="Parkin"/>
</dbReference>
<organism evidence="15">
    <name type="scientific">Enterobius vermicularis</name>
    <name type="common">Human pinworm</name>
    <dbReference type="NCBI Taxonomy" id="51028"/>
    <lineage>
        <taxon>Eukaryota</taxon>
        <taxon>Metazoa</taxon>
        <taxon>Ecdysozoa</taxon>
        <taxon>Nematoda</taxon>
        <taxon>Chromadorea</taxon>
        <taxon>Rhabditida</taxon>
        <taxon>Spirurina</taxon>
        <taxon>Oxyuridomorpha</taxon>
        <taxon>Oxyuroidea</taxon>
        <taxon>Oxyuridae</taxon>
        <taxon>Enterobius</taxon>
    </lineage>
</organism>
<sequence>MQILVTVRNRRSERNGSSRKAQNFVIDLEPSNSVQDVTQELSKKVDVPSSCIKLILCGKVLEGKISISNLLLGPQTSLVALLVDAGEEQTASKPSSIEDVSRSTAASFQVYCKACDSVQRGKLRVYCSECSSSSVLLRQDPSGWDDVLKPSRITADCQECGQEIPARFCFKCVRCDEMALPLIHFRGSTMGSECCICGETITEVVVDLGCHHSICLACFVAYMNTTFRQQQFILRPPYGYTLSCPIYNCNGCVADPHHFYLLGKEQYESYKKQAAEKFVALNEGGIFCPNPKCGAAFIWDPQEEDRMVRCPHCQCKFCGECRLQKCVCDEADATRATIRTLCKKCPSCGAQTERSGGCTHMHCIHCNAHWCFVCVKLWTEDCQWNHWFD</sequence>
<evidence type="ECO:0000256" key="3">
    <source>
        <dbReference type="ARBA" id="ARBA00012251"/>
    </source>
</evidence>
<dbReference type="PRINTS" id="PR01475">
    <property type="entry name" value="PARKIN"/>
</dbReference>
<dbReference type="GO" id="GO:0009893">
    <property type="term" value="P:positive regulation of metabolic process"/>
    <property type="evidence" value="ECO:0007669"/>
    <property type="project" value="UniProtKB-ARBA"/>
</dbReference>
<accession>A0A158Q9C3</accession>
<dbReference type="PROSITE" id="PS50053">
    <property type="entry name" value="UBIQUITIN_2"/>
    <property type="match status" value="1"/>
</dbReference>
<evidence type="ECO:0000313" key="14">
    <source>
        <dbReference type="Proteomes" id="UP000274131"/>
    </source>
</evidence>
<dbReference type="GO" id="GO:0005739">
    <property type="term" value="C:mitochondrion"/>
    <property type="evidence" value="ECO:0007669"/>
    <property type="project" value="InterPro"/>
</dbReference>
<comment type="pathway">
    <text evidence="2">Protein modification; protein ubiquitination.</text>
</comment>
<dbReference type="GO" id="GO:0005829">
    <property type="term" value="C:cytosol"/>
    <property type="evidence" value="ECO:0007669"/>
    <property type="project" value="InterPro"/>
</dbReference>
<dbReference type="OrthoDB" id="1431934at2759"/>
<dbReference type="InterPro" id="IPR013083">
    <property type="entry name" value="Znf_RING/FYVE/PHD"/>
</dbReference>
<keyword evidence="8" id="KW-0863">Zinc-finger</keyword>
<dbReference type="AlphaFoldDB" id="A0A158Q9C3"/>
<dbReference type="InterPro" id="IPR054694">
    <property type="entry name" value="Parkin-like_IBR"/>
</dbReference>
<evidence type="ECO:0000256" key="5">
    <source>
        <dbReference type="ARBA" id="ARBA00022679"/>
    </source>
</evidence>
<dbReference type="SUPFAM" id="SSF57850">
    <property type="entry name" value="RING/U-box"/>
    <property type="match status" value="2"/>
</dbReference>
<protein>
    <recommendedName>
        <fullName evidence="3">RBR-type E3 ubiquitin transferase</fullName>
        <ecNumber evidence="3">2.3.2.31</ecNumber>
    </recommendedName>
</protein>
<dbReference type="UniPathway" id="UPA00143"/>
<dbReference type="GO" id="GO:0016567">
    <property type="term" value="P:protein ubiquitination"/>
    <property type="evidence" value="ECO:0007669"/>
    <property type="project" value="UniProtKB-UniPathway"/>
</dbReference>
<name>A0A158Q9C3_ENTVE</name>
<evidence type="ECO:0000259" key="11">
    <source>
        <dbReference type="PROSITE" id="PS50053"/>
    </source>
</evidence>
<dbReference type="Gene3D" id="1.20.120.1750">
    <property type="match status" value="1"/>
</dbReference>